<feature type="transmembrane region" description="Helical" evidence="1">
    <location>
        <begin position="103"/>
        <end position="124"/>
    </location>
</feature>
<gene>
    <name evidence="2" type="ORF">A5821_001080</name>
</gene>
<sequence length="199" mass="22718">MKLINSRFYGAMMVITDYLLLGLLWLICSFPLITIYGASVSMIYVVDQWHEGETGTILYLFFTKFKEKFIRRILISGLFLLSFSVIYFDFSLLSTLFSDDKPIVVGLIVTSLIVGLLFINMTFIDGITKGLNFVELFKATVLSLCTNFLLDMLILVLVLINGFLVFLLPVTVFFTPIISAIGIYKISCKKKMFIHIRRN</sequence>
<feature type="transmembrane region" description="Helical" evidence="1">
    <location>
        <begin position="166"/>
        <end position="187"/>
    </location>
</feature>
<dbReference type="Pfam" id="PF04854">
    <property type="entry name" value="DUF624"/>
    <property type="match status" value="1"/>
</dbReference>
<dbReference type="Proteomes" id="UP000194948">
    <property type="component" value="Chromosome"/>
</dbReference>
<feature type="transmembrane region" description="Helical" evidence="1">
    <location>
        <begin position="73"/>
        <end position="97"/>
    </location>
</feature>
<reference evidence="2 3" key="2">
    <citation type="submission" date="2024-03" db="EMBL/GenBank/DDBJ databases">
        <title>The Genome Sequence of Enterococcus sp. DIV0205d.</title>
        <authorList>
            <consortium name="The Broad Institute Genomics Platform"/>
            <consortium name="The Broad Institute Microbial Omics Core"/>
            <consortium name="The Broad Institute Genomic Center for Infectious Diseases"/>
            <person name="Earl A."/>
            <person name="Manson A."/>
            <person name="Gilmore M."/>
            <person name="Schwartman J."/>
            <person name="Shea T."/>
            <person name="Abouelleil A."/>
            <person name="Cao P."/>
            <person name="Chapman S."/>
            <person name="Cusick C."/>
            <person name="Young S."/>
            <person name="Neafsey D."/>
            <person name="Nusbaum C."/>
            <person name="Birren B."/>
        </authorList>
    </citation>
    <scope>NUCLEOTIDE SEQUENCE [LARGE SCALE GENOMIC DNA]</scope>
    <source>
        <strain evidence="2 3">7F3_DIV0205</strain>
    </source>
</reference>
<evidence type="ECO:0000256" key="1">
    <source>
        <dbReference type="SAM" id="Phobius"/>
    </source>
</evidence>
<keyword evidence="1" id="KW-1133">Transmembrane helix</keyword>
<dbReference type="EMBL" id="CP147244">
    <property type="protein sequence ID" value="WYJ99985.1"/>
    <property type="molecule type" value="Genomic_DNA"/>
</dbReference>
<name>A0AAQ3W9L0_9ENTE</name>
<organism evidence="2 3">
    <name type="scientific">Candidatus Enterococcus palustris</name>
    <dbReference type="NCBI Taxonomy" id="1834189"/>
    <lineage>
        <taxon>Bacteria</taxon>
        <taxon>Bacillati</taxon>
        <taxon>Bacillota</taxon>
        <taxon>Bacilli</taxon>
        <taxon>Lactobacillales</taxon>
        <taxon>Enterococcaceae</taxon>
        <taxon>Enterococcus</taxon>
    </lineage>
</organism>
<evidence type="ECO:0000313" key="3">
    <source>
        <dbReference type="Proteomes" id="UP000194948"/>
    </source>
</evidence>
<proteinExistence type="predicted"/>
<dbReference type="AlphaFoldDB" id="A0AAQ3W9L0"/>
<protein>
    <submittedName>
        <fullName evidence="2">Uncharacterized protein</fullName>
    </submittedName>
</protein>
<feature type="transmembrane region" description="Helical" evidence="1">
    <location>
        <begin position="136"/>
        <end position="160"/>
    </location>
</feature>
<keyword evidence="1" id="KW-0472">Membrane</keyword>
<keyword evidence="3" id="KW-1185">Reference proteome</keyword>
<evidence type="ECO:0000313" key="2">
    <source>
        <dbReference type="EMBL" id="WYJ99985.1"/>
    </source>
</evidence>
<dbReference type="RefSeq" id="WP_086313566.1">
    <property type="nucleotide sequence ID" value="NZ_CP147244.1"/>
</dbReference>
<reference evidence="3" key="1">
    <citation type="submission" date="2017-05" db="EMBL/GenBank/DDBJ databases">
        <title>The Genome Sequence of EEnterococcus faecalis 9F2_4866.</title>
        <authorList>
            <consortium name="The Broad Institute Genomics Platform"/>
            <consortium name="The Broad Institute Genomic Center for Infectious Diseases"/>
            <person name="Earl A."/>
            <person name="Manson A."/>
            <person name="Schwartman J."/>
            <person name="Gilmore M."/>
            <person name="Abouelleil A."/>
            <person name="Cao P."/>
            <person name="Chapman S."/>
            <person name="Cusick C."/>
            <person name="Shea T."/>
            <person name="Young S."/>
            <person name="Neafsey D."/>
            <person name="Nusbaum C."/>
            <person name="Birren B."/>
        </authorList>
    </citation>
    <scope>NUCLEOTIDE SEQUENCE [LARGE SCALE GENOMIC DNA]</scope>
    <source>
        <strain evidence="3">7F3_DIV0205</strain>
    </source>
</reference>
<dbReference type="InterPro" id="IPR006938">
    <property type="entry name" value="DUF624"/>
</dbReference>
<accession>A0AAQ3W9L0</accession>
<feature type="transmembrane region" description="Helical" evidence="1">
    <location>
        <begin position="20"/>
        <end position="46"/>
    </location>
</feature>
<keyword evidence="1" id="KW-0812">Transmembrane</keyword>